<proteinExistence type="predicted"/>
<dbReference type="RefSeq" id="WP_086438353.1">
    <property type="nucleotide sequence ID" value="NZ_FXWG01000003.1"/>
</dbReference>
<evidence type="ECO:0000256" key="1">
    <source>
        <dbReference type="SAM" id="MobiDB-lite"/>
    </source>
</evidence>
<organism evidence="3 4">
    <name type="scientific">Altererythrobacter xiamenensis</name>
    <dbReference type="NCBI Taxonomy" id="1316679"/>
    <lineage>
        <taxon>Bacteria</taxon>
        <taxon>Pseudomonadati</taxon>
        <taxon>Pseudomonadota</taxon>
        <taxon>Alphaproteobacteria</taxon>
        <taxon>Sphingomonadales</taxon>
        <taxon>Erythrobacteraceae</taxon>
        <taxon>Altererythrobacter</taxon>
    </lineage>
</organism>
<feature type="compositionally biased region" description="Low complexity" evidence="1">
    <location>
        <begin position="50"/>
        <end position="67"/>
    </location>
</feature>
<dbReference type="EMBL" id="FXWG01000003">
    <property type="protein sequence ID" value="SMQ74236.1"/>
    <property type="molecule type" value="Genomic_DNA"/>
</dbReference>
<gene>
    <name evidence="3" type="ORF">SAMN06297468_2478</name>
</gene>
<evidence type="ECO:0000256" key="2">
    <source>
        <dbReference type="SAM" id="SignalP"/>
    </source>
</evidence>
<feature type="compositionally biased region" description="Pro residues" evidence="1">
    <location>
        <begin position="37"/>
        <end position="49"/>
    </location>
</feature>
<feature type="region of interest" description="Disordered" evidence="1">
    <location>
        <begin position="26"/>
        <end position="88"/>
    </location>
</feature>
<evidence type="ECO:0000313" key="4">
    <source>
        <dbReference type="Proteomes" id="UP000194420"/>
    </source>
</evidence>
<dbReference type="Proteomes" id="UP000194420">
    <property type="component" value="Unassembled WGS sequence"/>
</dbReference>
<accession>A0A1Y6FIM7</accession>
<feature type="signal peptide" evidence="2">
    <location>
        <begin position="1"/>
        <end position="21"/>
    </location>
</feature>
<sequence>MKKWLWAGSAAIALGASLAIAQDAPESLLPPGFDDPAPAPSPTPAPRPTQAPATPADPAVPAAPGIPTVQPLPVGPGDGEQGPAPDLSRLPSLEELESMSTDELDELLGLKPKFDIPPAARRSLERVGILAPSEGGLPTGSLASQPASLVRAILQGTDGPLVSRWGHILLRRALASRLAAPEGMNPVEFAALRANVLNSMGEHAAARAIAQDIDTSNWDNALTDAALDAYVGTADIVGACPAVRLSGTDRDDAFWSILQSICAAYAGEESQAGRQLDRALRREEAPRIDLLLAQRYAGAAGRGRRAVEIEWEGVEELNPWRAALANAVGEEIPQGLRDDAGAYYERSWATAPMLPLAERARSADRAAREGILSADAMVDLYSQIYVTEGIEGDAALTASLLRDGYVAETGADRFAAIETIWGGTDEPDYGRMVLTAYAAARLPVTDALASSSDNIIASILTAGLDRDAENWLRAVPQGSLAWAQIAAARPGDNRIASREDIDAFIDDDDSSDYRKSHMMLASLAGLGRIAQGDLNDFVGRTELNLSRESRWSRAITRAAEVDNRALVAMLAGLGMQGESWSQMTPRHLYHIVSALNRVGLDAEARMIAAEAIARG</sequence>
<keyword evidence="4" id="KW-1185">Reference proteome</keyword>
<dbReference type="AlphaFoldDB" id="A0A1Y6FIM7"/>
<protein>
    <submittedName>
        <fullName evidence="3">Uncharacterized protein</fullName>
    </submittedName>
</protein>
<keyword evidence="2" id="KW-0732">Signal</keyword>
<dbReference type="OrthoDB" id="7388088at2"/>
<feature type="chain" id="PRO_5013323269" evidence="2">
    <location>
        <begin position="22"/>
        <end position="615"/>
    </location>
</feature>
<reference evidence="4" key="1">
    <citation type="submission" date="2017-04" db="EMBL/GenBank/DDBJ databases">
        <authorList>
            <person name="Varghese N."/>
            <person name="Submissions S."/>
        </authorList>
    </citation>
    <scope>NUCLEOTIDE SEQUENCE [LARGE SCALE GENOMIC DNA]</scope>
</reference>
<evidence type="ECO:0000313" key="3">
    <source>
        <dbReference type="EMBL" id="SMQ74236.1"/>
    </source>
</evidence>
<name>A0A1Y6FIM7_9SPHN</name>